<feature type="transmembrane region" description="Helical" evidence="1">
    <location>
        <begin position="172"/>
        <end position="201"/>
    </location>
</feature>
<evidence type="ECO:0000256" key="1">
    <source>
        <dbReference type="SAM" id="Phobius"/>
    </source>
</evidence>
<reference evidence="3" key="1">
    <citation type="submission" date="2019-09" db="EMBL/GenBank/DDBJ databases">
        <authorList>
            <person name="Jung D.-H."/>
        </authorList>
    </citation>
    <scope>NUCLEOTIDE SEQUENCE [LARGE SCALE GENOMIC DNA]</scope>
    <source>
        <strain evidence="3">JA-25</strain>
    </source>
</reference>
<sequence length="561" mass="63285">MRLSSPTPPSWLRSLTASLIVVPLLIWLWVLIRYAANVVFNDDYALLIFVARWHDPAQSWATRLTELVALHNTHRIIYDRLVCLGTYYLTGQLNVQVMIALGNLALLGIGWQLWRGFRQLGLSTWYFLPIPFWLFSLQSHENMFWGMAALQNFTVIWFVQETLHQLHRRVPLIWPLLLGIAATLTSGNGILAFLIGAVLLISQGRRDRSLWIWLGSTALVIWVMIGLSSVAHERTPIMGWLPNLFLALGGAFTNETNTSLPMLAGLLLTVAMALAVLLWQTGYSQVGKRLRQLPITPEWLSFGLFMLATALLLAMHRLPDEILRDRYKLYAHLMLSLVYLLVLGITSARLRVVWAIGTSFMAIVMNVGAFHACLPRIVSGSQQRYADAFNFHTNNTTMVIPYLRQYTDSLLTSVHQQGIYRFPNTIAPPTAWVPTPSSDSLQISSFQDDFIKNSFLGDSPCYIELDNKEITHHLTDGTDRGIFLVAESADHRSYLFPAPPNKGGMKDFLRGRGPFKVGFAVSFLSGRLKPGTYQVRILRIVNGTSYQLLGKGQPLEIRSIY</sequence>
<evidence type="ECO:0008006" key="4">
    <source>
        <dbReference type="Google" id="ProtNLM"/>
    </source>
</evidence>
<keyword evidence="1" id="KW-1133">Transmembrane helix</keyword>
<evidence type="ECO:0000313" key="2">
    <source>
        <dbReference type="EMBL" id="NID13006.1"/>
    </source>
</evidence>
<reference evidence="3" key="2">
    <citation type="submission" date="2023-07" db="EMBL/GenBank/DDBJ databases">
        <authorList>
            <person name="Jung D.-H."/>
        </authorList>
    </citation>
    <scope>NUCLEOTIDE SEQUENCE [LARGE SCALE GENOMIC DNA]</scope>
    <source>
        <strain evidence="3">JA-25</strain>
    </source>
</reference>
<dbReference type="EMBL" id="WAEL01000010">
    <property type="protein sequence ID" value="NID13006.1"/>
    <property type="molecule type" value="Genomic_DNA"/>
</dbReference>
<protein>
    <recommendedName>
        <fullName evidence="4">YfhO family protein</fullName>
    </recommendedName>
</protein>
<feature type="transmembrane region" description="Helical" evidence="1">
    <location>
        <begin position="12"/>
        <end position="32"/>
    </location>
</feature>
<keyword evidence="1" id="KW-0812">Transmembrane</keyword>
<gene>
    <name evidence="2" type="ORF">F7231_22735</name>
</gene>
<feature type="transmembrane region" description="Helical" evidence="1">
    <location>
        <begin position="260"/>
        <end position="279"/>
    </location>
</feature>
<feature type="transmembrane region" description="Helical" evidence="1">
    <location>
        <begin position="327"/>
        <end position="346"/>
    </location>
</feature>
<keyword evidence="1" id="KW-0472">Membrane</keyword>
<feature type="transmembrane region" description="Helical" evidence="1">
    <location>
        <begin position="237"/>
        <end position="253"/>
    </location>
</feature>
<dbReference type="RefSeq" id="WP_166693674.1">
    <property type="nucleotide sequence ID" value="NZ_WAEL01000010.1"/>
</dbReference>
<name>A0ABX0QLK3_9BACT</name>
<feature type="transmembrane region" description="Helical" evidence="1">
    <location>
        <begin position="299"/>
        <end position="315"/>
    </location>
</feature>
<evidence type="ECO:0000313" key="3">
    <source>
        <dbReference type="Proteomes" id="UP000606008"/>
    </source>
</evidence>
<feature type="transmembrane region" description="Helical" evidence="1">
    <location>
        <begin position="95"/>
        <end position="114"/>
    </location>
</feature>
<dbReference type="Proteomes" id="UP000606008">
    <property type="component" value="Unassembled WGS sequence"/>
</dbReference>
<keyword evidence="3" id="KW-1185">Reference proteome</keyword>
<organism evidence="2 3">
    <name type="scientific">Fibrivirga algicola</name>
    <dbReference type="NCBI Taxonomy" id="2950420"/>
    <lineage>
        <taxon>Bacteria</taxon>
        <taxon>Pseudomonadati</taxon>
        <taxon>Bacteroidota</taxon>
        <taxon>Cytophagia</taxon>
        <taxon>Cytophagales</taxon>
        <taxon>Spirosomataceae</taxon>
        <taxon>Fibrivirga</taxon>
    </lineage>
</organism>
<feature type="transmembrane region" description="Helical" evidence="1">
    <location>
        <begin position="352"/>
        <end position="374"/>
    </location>
</feature>
<comment type="caution">
    <text evidence="2">The sequence shown here is derived from an EMBL/GenBank/DDBJ whole genome shotgun (WGS) entry which is preliminary data.</text>
</comment>
<feature type="transmembrane region" description="Helical" evidence="1">
    <location>
        <begin position="210"/>
        <end position="231"/>
    </location>
</feature>
<accession>A0ABX0QLK3</accession>
<proteinExistence type="predicted"/>